<feature type="transmembrane region" description="Helical" evidence="6">
    <location>
        <begin position="437"/>
        <end position="459"/>
    </location>
</feature>
<feature type="compositionally biased region" description="Basic and acidic residues" evidence="5">
    <location>
        <begin position="881"/>
        <end position="893"/>
    </location>
</feature>
<feature type="transmembrane region" description="Helical" evidence="6">
    <location>
        <begin position="320"/>
        <end position="340"/>
    </location>
</feature>
<evidence type="ECO:0000256" key="5">
    <source>
        <dbReference type="SAM" id="MobiDB-lite"/>
    </source>
</evidence>
<reference evidence="9" key="1">
    <citation type="journal article" date="2021" name="PeerJ">
        <title>Extensive microbial diversity within the chicken gut microbiome revealed by metagenomics and culture.</title>
        <authorList>
            <person name="Gilroy R."/>
            <person name="Ravi A."/>
            <person name="Getino M."/>
            <person name="Pursley I."/>
            <person name="Horton D.L."/>
            <person name="Alikhan N.F."/>
            <person name="Baker D."/>
            <person name="Gharbi K."/>
            <person name="Hall N."/>
            <person name="Watson M."/>
            <person name="Adriaenssens E.M."/>
            <person name="Foster-Nyarko E."/>
            <person name="Jarju S."/>
            <person name="Secka A."/>
            <person name="Antonio M."/>
            <person name="Oren A."/>
            <person name="Chaudhuri R.R."/>
            <person name="La Ragione R."/>
            <person name="Hildebrand F."/>
            <person name="Pallen M.J."/>
        </authorList>
    </citation>
    <scope>NUCLEOTIDE SEQUENCE</scope>
    <source>
        <strain evidence="9">1345</strain>
    </source>
</reference>
<evidence type="ECO:0000256" key="4">
    <source>
        <dbReference type="ARBA" id="ARBA00023136"/>
    </source>
</evidence>
<feature type="transmembrane region" description="Helical" evidence="6">
    <location>
        <begin position="24"/>
        <end position="45"/>
    </location>
</feature>
<dbReference type="EMBL" id="DXCQ01000062">
    <property type="protein sequence ID" value="HIY97373.1"/>
    <property type="molecule type" value="Genomic_DNA"/>
</dbReference>
<evidence type="ECO:0000259" key="7">
    <source>
        <dbReference type="Pfam" id="PF04101"/>
    </source>
</evidence>
<feature type="transmembrane region" description="Helical" evidence="6">
    <location>
        <begin position="295"/>
        <end position="313"/>
    </location>
</feature>
<dbReference type="GO" id="GO:0016758">
    <property type="term" value="F:hexosyltransferase activity"/>
    <property type="evidence" value="ECO:0007669"/>
    <property type="project" value="InterPro"/>
</dbReference>
<comment type="subcellular location">
    <subcellularLocation>
        <location evidence="1">Membrane</location>
        <topology evidence="1">Multi-pass membrane protein</topology>
    </subcellularLocation>
</comment>
<keyword evidence="4 6" id="KW-0472">Membrane</keyword>
<name>A0A9D1ZXB2_9FIRM</name>
<feature type="transmembrane region" description="Helical" evidence="6">
    <location>
        <begin position="242"/>
        <end position="260"/>
    </location>
</feature>
<evidence type="ECO:0000256" key="3">
    <source>
        <dbReference type="ARBA" id="ARBA00022989"/>
    </source>
</evidence>
<dbReference type="PANTHER" id="PTHR43025">
    <property type="entry name" value="MONOGALACTOSYLDIACYLGLYCEROL SYNTHASE"/>
    <property type="match status" value="1"/>
</dbReference>
<proteinExistence type="predicted"/>
<evidence type="ECO:0000259" key="8">
    <source>
        <dbReference type="Pfam" id="PF04932"/>
    </source>
</evidence>
<comment type="caution">
    <text evidence="9">The sequence shown here is derived from an EMBL/GenBank/DDBJ whole genome shotgun (WGS) entry which is preliminary data.</text>
</comment>
<feature type="transmembrane region" description="Helical" evidence="6">
    <location>
        <begin position="136"/>
        <end position="159"/>
    </location>
</feature>
<protein>
    <submittedName>
        <fullName evidence="9">O-antigen ligase family protein</fullName>
    </submittedName>
</protein>
<evidence type="ECO:0000256" key="1">
    <source>
        <dbReference type="ARBA" id="ARBA00004141"/>
    </source>
</evidence>
<feature type="transmembrane region" description="Helical" evidence="6">
    <location>
        <begin position="165"/>
        <end position="184"/>
    </location>
</feature>
<evidence type="ECO:0000313" key="10">
    <source>
        <dbReference type="Proteomes" id="UP000886750"/>
    </source>
</evidence>
<feature type="domain" description="Glycosyl transferase family 28 C-terminal" evidence="7">
    <location>
        <begin position="716"/>
        <end position="798"/>
    </location>
</feature>
<dbReference type="SUPFAM" id="SSF53756">
    <property type="entry name" value="UDP-Glycosyltransferase/glycogen phosphorylase"/>
    <property type="match status" value="1"/>
</dbReference>
<feature type="transmembrane region" description="Helical" evidence="6">
    <location>
        <begin position="401"/>
        <end position="425"/>
    </location>
</feature>
<dbReference type="Gene3D" id="3.40.50.2000">
    <property type="entry name" value="Glycogen Phosphorylase B"/>
    <property type="match status" value="1"/>
</dbReference>
<accession>A0A9D1ZXB2</accession>
<feature type="transmembrane region" description="Helical" evidence="6">
    <location>
        <begin position="191"/>
        <end position="214"/>
    </location>
</feature>
<keyword evidence="3 6" id="KW-1133">Transmembrane helix</keyword>
<reference evidence="9" key="2">
    <citation type="submission" date="2021-04" db="EMBL/GenBank/DDBJ databases">
        <authorList>
            <person name="Gilroy R."/>
        </authorList>
    </citation>
    <scope>NUCLEOTIDE SEQUENCE</scope>
    <source>
        <strain evidence="9">1345</strain>
    </source>
</reference>
<feature type="transmembrane region" description="Helical" evidence="6">
    <location>
        <begin position="98"/>
        <end position="124"/>
    </location>
</feature>
<dbReference type="InterPro" id="IPR007235">
    <property type="entry name" value="Glyco_trans_28_C"/>
</dbReference>
<evidence type="ECO:0000313" key="9">
    <source>
        <dbReference type="EMBL" id="HIY97373.1"/>
    </source>
</evidence>
<dbReference type="InterPro" id="IPR050519">
    <property type="entry name" value="Glycosyltransf_28_UgtP"/>
</dbReference>
<keyword evidence="2 6" id="KW-0812">Transmembrane</keyword>
<dbReference type="GO" id="GO:0016874">
    <property type="term" value="F:ligase activity"/>
    <property type="evidence" value="ECO:0007669"/>
    <property type="project" value="UniProtKB-KW"/>
</dbReference>
<dbReference type="GO" id="GO:0016020">
    <property type="term" value="C:membrane"/>
    <property type="evidence" value="ECO:0007669"/>
    <property type="project" value="UniProtKB-SubCell"/>
</dbReference>
<dbReference type="AlphaFoldDB" id="A0A9D1ZXB2"/>
<evidence type="ECO:0000256" key="6">
    <source>
        <dbReference type="SAM" id="Phobius"/>
    </source>
</evidence>
<sequence length="910" mass="100776">MEIFKKIRENNRTIAVLAKWQKSIWFPVVYATLGVFACSFGMAAYLPIYYLFMLATVFGAFFCDDVKVLLVPLLLSYFTAGGDGLLSFGEAITDISLFFNPAGLLNMCIAGGIMVAAILFRLFADGTVADIFRKRGVLTVGMVCLAAAFFLNGAISAKWEPLDLAYGMFMAVGLLAMYFIVLSISNRSQGIVRYVCALCLLCGLMICAEEWILMIKLAADGKLLETDGAGNWTGGFVRDYQVLGWGVSTYAAGALAFLIPPTMALAYKCRRGWLYYLAALAMYLTIVLLNARTSMLFGAVILAACAVFCCFGPNKRGNRIVTVSAVAAALLAIAVVWAAMGTGEFFDFIANMLRFDQGDNERFERWANGLRDFLSAPIFGVGFMDGAASAGNMYSNMYHNIFVEFLGATGIVGMLAFLFHIIQSVELCVRKFHIERMLVVFGALAIILTSFLDNFFFMFGTQMFYGALLAVAEIQLEGTRAEQLSEYKRIPAGRKPRIVFTFIEAGMGHIIPETAVADAMEKKYGDAVEVVRSRFYQETGNAAMKKFELSLVKPVEKQSRSRIFGRLCVLGNQLFGDTVAHEFVMRIRGPYSVLPAIRYLEELDADIVFTTHWATTYYIGKMRKNRPYSVLFCPDAYSNGMFNMDCNDFLMPTREGLNKANEHRMYAGGNGSVVRYPVRGEAFSLLGKREEIRRKLGIPSDRFVVVLADGGYGMAKLEATVRELVRSSAEMTVVAVCGKNAEGVERLKKLECAGGIDLRVYGFTDSMLELVSMADLFVGKSGANSMAEPAFFGLPIIVTKCITPIERNIMKYYTRVIGNALFIPSAKKAAEKICFFAENRGELNKYASAAKSFKSQCGAEDIADLLYDRAVNRCRAVENEWPEKELSESELRLRMTSYGKNPSEDEEKTV</sequence>
<dbReference type="InterPro" id="IPR007016">
    <property type="entry name" value="O-antigen_ligase-rel_domated"/>
</dbReference>
<dbReference type="Pfam" id="PF04932">
    <property type="entry name" value="Wzy_C"/>
    <property type="match status" value="1"/>
</dbReference>
<gene>
    <name evidence="9" type="ORF">H9729_06760</name>
</gene>
<feature type="region of interest" description="Disordered" evidence="5">
    <location>
        <begin position="881"/>
        <end position="910"/>
    </location>
</feature>
<dbReference type="Pfam" id="PF04101">
    <property type="entry name" value="Glyco_tran_28_C"/>
    <property type="match status" value="1"/>
</dbReference>
<evidence type="ECO:0000256" key="2">
    <source>
        <dbReference type="ARBA" id="ARBA00022692"/>
    </source>
</evidence>
<dbReference type="PANTHER" id="PTHR43025:SF3">
    <property type="entry name" value="MONOGALACTOSYLDIACYLGLYCEROL SYNTHASE 1, CHLOROPLASTIC"/>
    <property type="match status" value="1"/>
</dbReference>
<organism evidence="9 10">
    <name type="scientific">Candidatus Borkfalkia excrementigallinarum</name>
    <dbReference type="NCBI Taxonomy" id="2838506"/>
    <lineage>
        <taxon>Bacteria</taxon>
        <taxon>Bacillati</taxon>
        <taxon>Bacillota</taxon>
        <taxon>Clostridia</taxon>
        <taxon>Christensenellales</taxon>
        <taxon>Christensenellaceae</taxon>
        <taxon>Candidatus Borkfalkia</taxon>
    </lineage>
</organism>
<keyword evidence="9" id="KW-0436">Ligase</keyword>
<feature type="domain" description="O-antigen ligase-related" evidence="8">
    <location>
        <begin position="277"/>
        <end position="418"/>
    </location>
</feature>
<dbReference type="Proteomes" id="UP000886750">
    <property type="component" value="Unassembled WGS sequence"/>
</dbReference>
<feature type="transmembrane region" description="Helical" evidence="6">
    <location>
        <begin position="272"/>
        <end position="289"/>
    </location>
</feature>